<feature type="compositionally biased region" description="Basic and acidic residues" evidence="1">
    <location>
        <begin position="142"/>
        <end position="151"/>
    </location>
</feature>
<dbReference type="Proteomes" id="UP000623129">
    <property type="component" value="Unassembled WGS sequence"/>
</dbReference>
<feature type="region of interest" description="Disordered" evidence="1">
    <location>
        <begin position="131"/>
        <end position="163"/>
    </location>
</feature>
<comment type="caution">
    <text evidence="2">The sequence shown here is derived from an EMBL/GenBank/DDBJ whole genome shotgun (WGS) entry which is preliminary data.</text>
</comment>
<evidence type="ECO:0000256" key="1">
    <source>
        <dbReference type="SAM" id="MobiDB-lite"/>
    </source>
</evidence>
<reference evidence="2" key="1">
    <citation type="submission" date="2020-01" db="EMBL/GenBank/DDBJ databases">
        <title>Genome sequence of Kobresia littledalei, the first chromosome-level genome in the family Cyperaceae.</title>
        <authorList>
            <person name="Qu G."/>
        </authorList>
    </citation>
    <scope>NUCLEOTIDE SEQUENCE</scope>
    <source>
        <strain evidence="2">C.B.Clarke</strain>
        <tissue evidence="2">Leaf</tissue>
    </source>
</reference>
<feature type="compositionally biased region" description="Basic and acidic residues" evidence="1">
    <location>
        <begin position="1"/>
        <end position="27"/>
    </location>
</feature>
<gene>
    <name evidence="2" type="ORF">FCM35_KLT12043</name>
</gene>
<feature type="compositionally biased region" description="Low complexity" evidence="1">
    <location>
        <begin position="69"/>
        <end position="80"/>
    </location>
</feature>
<proteinExistence type="predicted"/>
<evidence type="ECO:0000313" key="3">
    <source>
        <dbReference type="Proteomes" id="UP000623129"/>
    </source>
</evidence>
<sequence length="163" mass="18356">MERRVKWNEENLHEIESTKPVRQKINEPKTPYHPMIDDDGIMSPRRAFDECIDESVNAEAIATALGDVASSSRSNASSTADWGSSEDEADHNAMDQDEDSETERARLSFTEHRKNHYDEFKKVKELLRSGSLVDDDDDCDGTYDRHGKKADSSSSMDVSEGAK</sequence>
<feature type="compositionally biased region" description="Basic and acidic residues" evidence="1">
    <location>
        <begin position="102"/>
        <end position="112"/>
    </location>
</feature>
<dbReference type="AlphaFoldDB" id="A0A833QQW1"/>
<dbReference type="PANTHER" id="PTHR12398">
    <property type="entry name" value="PROTEIN PHOSPHATASE INHIBITOR"/>
    <property type="match status" value="1"/>
</dbReference>
<dbReference type="Pfam" id="PF04979">
    <property type="entry name" value="IPP-2"/>
    <property type="match status" value="1"/>
</dbReference>
<dbReference type="EMBL" id="SWLB01000023">
    <property type="protein sequence ID" value="KAF3323312.1"/>
    <property type="molecule type" value="Genomic_DNA"/>
</dbReference>
<evidence type="ECO:0000313" key="2">
    <source>
        <dbReference type="EMBL" id="KAF3323312.1"/>
    </source>
</evidence>
<feature type="compositionally biased region" description="Acidic residues" evidence="1">
    <location>
        <begin position="84"/>
        <end position="101"/>
    </location>
</feature>
<feature type="region of interest" description="Disordered" evidence="1">
    <location>
        <begin position="65"/>
        <end position="112"/>
    </location>
</feature>
<dbReference type="GO" id="GO:0004864">
    <property type="term" value="F:protein phosphatase inhibitor activity"/>
    <property type="evidence" value="ECO:0007669"/>
    <property type="project" value="InterPro"/>
</dbReference>
<dbReference type="InterPro" id="IPR007062">
    <property type="entry name" value="PPI-2"/>
</dbReference>
<accession>A0A833QQW1</accession>
<protein>
    <submittedName>
        <fullName evidence="2">Protein phosphatase inhibitor 2-like protein</fullName>
    </submittedName>
</protein>
<dbReference type="PANTHER" id="PTHR12398:SF20">
    <property type="entry name" value="PROTEIN PHOSPHATASE 1 REGULATORY INHIBITOR SUBUNIT 2"/>
    <property type="match status" value="1"/>
</dbReference>
<name>A0A833QQW1_9POAL</name>
<dbReference type="OrthoDB" id="551302at2759"/>
<organism evidence="2 3">
    <name type="scientific">Carex littledalei</name>
    <dbReference type="NCBI Taxonomy" id="544730"/>
    <lineage>
        <taxon>Eukaryota</taxon>
        <taxon>Viridiplantae</taxon>
        <taxon>Streptophyta</taxon>
        <taxon>Embryophyta</taxon>
        <taxon>Tracheophyta</taxon>
        <taxon>Spermatophyta</taxon>
        <taxon>Magnoliopsida</taxon>
        <taxon>Liliopsida</taxon>
        <taxon>Poales</taxon>
        <taxon>Cyperaceae</taxon>
        <taxon>Cyperoideae</taxon>
        <taxon>Cariceae</taxon>
        <taxon>Carex</taxon>
        <taxon>Carex subgen. Euthyceras</taxon>
    </lineage>
</organism>
<dbReference type="GO" id="GO:0009966">
    <property type="term" value="P:regulation of signal transduction"/>
    <property type="evidence" value="ECO:0007669"/>
    <property type="project" value="InterPro"/>
</dbReference>
<feature type="region of interest" description="Disordered" evidence="1">
    <location>
        <begin position="1"/>
        <end position="41"/>
    </location>
</feature>
<keyword evidence="3" id="KW-1185">Reference proteome</keyword>